<organism evidence="8 9">
    <name type="scientific">Genlisea aurea</name>
    <dbReference type="NCBI Taxonomy" id="192259"/>
    <lineage>
        <taxon>Eukaryota</taxon>
        <taxon>Viridiplantae</taxon>
        <taxon>Streptophyta</taxon>
        <taxon>Embryophyta</taxon>
        <taxon>Tracheophyta</taxon>
        <taxon>Spermatophyta</taxon>
        <taxon>Magnoliopsida</taxon>
        <taxon>eudicotyledons</taxon>
        <taxon>Gunneridae</taxon>
        <taxon>Pentapetalae</taxon>
        <taxon>asterids</taxon>
        <taxon>lamiids</taxon>
        <taxon>Lamiales</taxon>
        <taxon>Lentibulariaceae</taxon>
        <taxon>Genlisea</taxon>
    </lineage>
</organism>
<dbReference type="PROSITE" id="PS51683">
    <property type="entry name" value="SAM_OMT_II"/>
    <property type="match status" value="1"/>
</dbReference>
<dbReference type="Pfam" id="PF00891">
    <property type="entry name" value="Methyltransf_2"/>
    <property type="match status" value="1"/>
</dbReference>
<evidence type="ECO:0000259" key="6">
    <source>
        <dbReference type="Pfam" id="PF00891"/>
    </source>
</evidence>
<dbReference type="GO" id="GO:0046983">
    <property type="term" value="F:protein dimerization activity"/>
    <property type="evidence" value="ECO:0007669"/>
    <property type="project" value="InterPro"/>
</dbReference>
<dbReference type="Proteomes" id="UP000015453">
    <property type="component" value="Unassembled WGS sequence"/>
</dbReference>
<feature type="domain" description="O-methyltransferase C-terminal" evidence="6">
    <location>
        <begin position="126"/>
        <end position="331"/>
    </location>
</feature>
<keyword evidence="9" id="KW-1185">Reference proteome</keyword>
<dbReference type="OrthoDB" id="1606438at2759"/>
<dbReference type="GO" id="GO:0008171">
    <property type="term" value="F:O-methyltransferase activity"/>
    <property type="evidence" value="ECO:0007669"/>
    <property type="project" value="InterPro"/>
</dbReference>
<reference evidence="8 9" key="1">
    <citation type="journal article" date="2013" name="BMC Genomics">
        <title>The miniature genome of a carnivorous plant Genlisea aurea contains a low number of genes and short non-coding sequences.</title>
        <authorList>
            <person name="Leushkin E.V."/>
            <person name="Sutormin R.A."/>
            <person name="Nabieva E.R."/>
            <person name="Penin A.A."/>
            <person name="Kondrashov A.S."/>
            <person name="Logacheva M.D."/>
        </authorList>
    </citation>
    <scope>NUCLEOTIDE SEQUENCE [LARGE SCALE GENOMIC DNA]</scope>
</reference>
<dbReference type="InterPro" id="IPR016461">
    <property type="entry name" value="COMT-like"/>
</dbReference>
<proteinExistence type="inferred from homology"/>
<dbReference type="EMBL" id="AUSU01004496">
    <property type="protein sequence ID" value="EPS64988.1"/>
    <property type="molecule type" value="Genomic_DNA"/>
</dbReference>
<dbReference type="AlphaFoldDB" id="S8DPK0"/>
<dbReference type="GO" id="GO:0032259">
    <property type="term" value="P:methylation"/>
    <property type="evidence" value="ECO:0007669"/>
    <property type="project" value="UniProtKB-KW"/>
</dbReference>
<dbReference type="GO" id="GO:0009813">
    <property type="term" value="P:flavonoid biosynthetic process"/>
    <property type="evidence" value="ECO:0007669"/>
    <property type="project" value="UniProtKB-ARBA"/>
</dbReference>
<evidence type="ECO:0000259" key="7">
    <source>
        <dbReference type="Pfam" id="PF08100"/>
    </source>
</evidence>
<evidence type="ECO:0000256" key="5">
    <source>
        <dbReference type="PIRSR" id="PIRSR005739-1"/>
    </source>
</evidence>
<feature type="domain" description="O-methyltransferase dimerisation" evidence="7">
    <location>
        <begin position="11"/>
        <end position="103"/>
    </location>
</feature>
<evidence type="ECO:0008006" key="10">
    <source>
        <dbReference type="Google" id="ProtNLM"/>
    </source>
</evidence>
<dbReference type="InterPro" id="IPR029063">
    <property type="entry name" value="SAM-dependent_MTases_sf"/>
</dbReference>
<dbReference type="PANTHER" id="PTHR11746">
    <property type="entry name" value="O-METHYLTRANSFERASE"/>
    <property type="match status" value="1"/>
</dbReference>
<dbReference type="InterPro" id="IPR001077">
    <property type="entry name" value="COMT_C"/>
</dbReference>
<dbReference type="SUPFAM" id="SSF46785">
    <property type="entry name" value="Winged helix' DNA-binding domain"/>
    <property type="match status" value="1"/>
</dbReference>
<dbReference type="CDD" id="cd02440">
    <property type="entry name" value="AdoMet_MTases"/>
    <property type="match status" value="1"/>
</dbReference>
<keyword evidence="1" id="KW-0489">Methyltransferase</keyword>
<evidence type="ECO:0000256" key="4">
    <source>
        <dbReference type="ARBA" id="ARBA00034481"/>
    </source>
</evidence>
<evidence type="ECO:0000256" key="2">
    <source>
        <dbReference type="ARBA" id="ARBA00022679"/>
    </source>
</evidence>
<gene>
    <name evidence="8" type="ORF">M569_09791</name>
</gene>
<comment type="similarity">
    <text evidence="4">Belongs to the class I-like SAM-binding methyltransferase superfamily. Cation-independent O-methyltransferase family. COMT subfamily.</text>
</comment>
<feature type="active site" description="Proton acceptor" evidence="5">
    <location>
        <position position="255"/>
    </location>
</feature>
<dbReference type="SUPFAM" id="SSF53335">
    <property type="entry name" value="S-adenosyl-L-methionine-dependent methyltransferases"/>
    <property type="match status" value="1"/>
</dbReference>
<evidence type="ECO:0000256" key="1">
    <source>
        <dbReference type="ARBA" id="ARBA00022603"/>
    </source>
</evidence>
<dbReference type="Pfam" id="PF08100">
    <property type="entry name" value="Dimerisation"/>
    <property type="match status" value="1"/>
</dbReference>
<sequence>EEEDSFLYALQLATAPVFPTVLKSAIDLDLLELIKKSGAGAFVSPAELAAQIPATYADAPAVLDRVLRVLACHDVLRCQVKALADGGIERRYGLAPVCKFLTKNEEGVSLVPLMDLNRDKVVMDSWHGLKDAILDGSIAFNKIHGMTVFEYFSTDARYCKLFNAAMFSHSSVTMNKLLNKYRGFENVSTVVDVGGGIGAALNMIVSKHPRIRGINFDMPRVIEHAPSYPGVEHIGGDMFESVPKGDAILLKWILHDWSDEDCNRILKKCCEAIPESGKVMVAEYILPNTPDNSSATRNVVNMDAIMLARSPSGKERTEEEFRTLGLASGFKHFKKVCSAYNLLWVMELTK</sequence>
<keyword evidence="2" id="KW-0808">Transferase</keyword>
<keyword evidence="3" id="KW-0949">S-adenosyl-L-methionine</keyword>
<dbReference type="InterPro" id="IPR012967">
    <property type="entry name" value="COMT_dimerisation"/>
</dbReference>
<dbReference type="InterPro" id="IPR036390">
    <property type="entry name" value="WH_DNA-bd_sf"/>
</dbReference>
<dbReference type="GO" id="GO:0008757">
    <property type="term" value="F:S-adenosylmethionine-dependent methyltransferase activity"/>
    <property type="evidence" value="ECO:0007669"/>
    <property type="project" value="UniProtKB-ARBA"/>
</dbReference>
<evidence type="ECO:0000256" key="3">
    <source>
        <dbReference type="ARBA" id="ARBA00022691"/>
    </source>
</evidence>
<protein>
    <recommendedName>
        <fullName evidence="10">Caffeic acid O-methyltransferase</fullName>
    </recommendedName>
</protein>
<evidence type="ECO:0000313" key="8">
    <source>
        <dbReference type="EMBL" id="EPS64988.1"/>
    </source>
</evidence>
<comment type="caution">
    <text evidence="8">The sequence shown here is derived from an EMBL/GenBank/DDBJ whole genome shotgun (WGS) entry which is preliminary data.</text>
</comment>
<dbReference type="Gene3D" id="1.10.10.10">
    <property type="entry name" value="Winged helix-like DNA-binding domain superfamily/Winged helix DNA-binding domain"/>
    <property type="match status" value="1"/>
</dbReference>
<feature type="non-terminal residue" evidence="8">
    <location>
        <position position="1"/>
    </location>
</feature>
<dbReference type="InterPro" id="IPR036388">
    <property type="entry name" value="WH-like_DNA-bd_sf"/>
</dbReference>
<dbReference type="PIRSF" id="PIRSF005739">
    <property type="entry name" value="O-mtase"/>
    <property type="match status" value="1"/>
</dbReference>
<dbReference type="Gene3D" id="3.40.50.150">
    <property type="entry name" value="Vaccinia Virus protein VP39"/>
    <property type="match status" value="1"/>
</dbReference>
<evidence type="ECO:0000313" key="9">
    <source>
        <dbReference type="Proteomes" id="UP000015453"/>
    </source>
</evidence>
<accession>S8DPK0</accession>
<name>S8DPK0_9LAMI</name>
<dbReference type="FunFam" id="3.40.50.150:FF:000061">
    <property type="entry name" value="Caffeic acid O-methyltransferase"/>
    <property type="match status" value="1"/>
</dbReference>
<dbReference type="FunFam" id="1.10.10.10:FF:000357">
    <property type="entry name" value="Caffeic acid 3-O-methyltransferase"/>
    <property type="match status" value="1"/>
</dbReference>